<name>A0A812NJD5_SYMPI</name>
<protein>
    <submittedName>
        <fullName evidence="2">Pol protein</fullName>
    </submittedName>
</protein>
<comment type="caution">
    <text evidence="2">The sequence shown here is derived from an EMBL/GenBank/DDBJ whole genome shotgun (WGS) entry which is preliminary data.</text>
</comment>
<evidence type="ECO:0000313" key="2">
    <source>
        <dbReference type="EMBL" id="CAE7309778.1"/>
    </source>
</evidence>
<dbReference type="Proteomes" id="UP000649617">
    <property type="component" value="Unassembled WGS sequence"/>
</dbReference>
<feature type="compositionally biased region" description="Basic and acidic residues" evidence="1">
    <location>
        <begin position="349"/>
        <end position="361"/>
    </location>
</feature>
<organism evidence="2 3">
    <name type="scientific">Symbiodinium pilosum</name>
    <name type="common">Dinoflagellate</name>
    <dbReference type="NCBI Taxonomy" id="2952"/>
    <lineage>
        <taxon>Eukaryota</taxon>
        <taxon>Sar</taxon>
        <taxon>Alveolata</taxon>
        <taxon>Dinophyceae</taxon>
        <taxon>Suessiales</taxon>
        <taxon>Symbiodiniaceae</taxon>
        <taxon>Symbiodinium</taxon>
    </lineage>
</organism>
<gene>
    <name evidence="2" type="primary">pol</name>
    <name evidence="2" type="ORF">SPIL2461_LOCUS7016</name>
</gene>
<accession>A0A812NJD5</accession>
<feature type="region of interest" description="Disordered" evidence="1">
    <location>
        <begin position="335"/>
        <end position="371"/>
    </location>
</feature>
<feature type="compositionally biased region" description="Polar residues" evidence="1">
    <location>
        <begin position="1108"/>
        <end position="1119"/>
    </location>
</feature>
<proteinExistence type="predicted"/>
<reference evidence="2" key="1">
    <citation type="submission" date="2021-02" db="EMBL/GenBank/DDBJ databases">
        <authorList>
            <person name="Dougan E. K."/>
            <person name="Rhodes N."/>
            <person name="Thang M."/>
            <person name="Chan C."/>
        </authorList>
    </citation>
    <scope>NUCLEOTIDE SEQUENCE</scope>
</reference>
<feature type="region of interest" description="Disordered" evidence="1">
    <location>
        <begin position="66"/>
        <end position="93"/>
    </location>
</feature>
<feature type="compositionally biased region" description="Basic and acidic residues" evidence="1">
    <location>
        <begin position="1050"/>
        <end position="1062"/>
    </location>
</feature>
<sequence length="1513" mass="167530">MESVEGQVSDKVGQALDLIRTVDARQKEMTKQIEGVQTAVERQANRNQEQDQAIADVVRRLEALEEQGQSGTWRRQGREEGDDRGPAVIIGGWRPDSEADDLLQKARDFVKAHELPLTMNDAFVPGKQNSFVVVPLTCQQGETPQTMTRRAITAVELVRRLQYKTGHKDDRDKDHVVWMALSQPPEVRRRARTTAKTKRAILEGAEKNGGQLPPAAVRADYRRGAVFIEGYKVAGSGPRPTSGEVLISDYGWVNAEAVCQKTKETTQSFADRWRKLVEADSPDPPTAIGTRQPPDRAAAVLEKDGSPMHGATAREGMQGFQTDHRVTAVEGAESGYIDKAQEEQSGAEGGDRDTPRFDIRSTDTTNTAEAGAQVKTELTAKIRPRTVAPLGPRDGETNGSRGLGRKVARDRRRFLTWNLEKMQMDRLPDILGMMGLGDTVLVAFQEVNMEAGIHYLKAGAVADQWIIVAGKQPGDGGQQLDAWAAMHVTRERAFDMLGDFNETLTRDREGDELTHRTARGALLTQWFHDLGLGAPPQQSASAGDSRGTRTSYRTYRESPQVKHLRRRAKQTRDGQQARVPWKQMWRLRAQEKEQWQRNLLSAVLREDWQALRVVKGEKQGQAWEAELTTTEGWEKDMRAHFSGIFAKMPGEQVKQGVGRIWDQLQRLCKQTRWRPFSLEELLLSSQTWARGKSTGPDGISYEALRLLTQHHHWEATLLEEFNDALYKGRAAPNTKKSITILLPKATGAPELILLLRRTIRICREWDIPIHVAKVDVSKACDSVSQLSLAQTIFDKLGDAGWAWEAPMQSNKQQSRPENLWALRKPFLQLLLDSLAARLACRNLEIHPTKTRYVHTSKHEQTLKVVGKDIKGEAGGMITVLRAPVALGSDVVACLGEIARRAKAAYGVHKAMLQGPGSRKQKLVVYGRFVTPAALWAVGAAHSHDALLKGANTCKKEERRPIAEPLFPAHGHGYGAGTWMVLATTLVMSVASAETAMHEPQQDQTRVPATTTPWGKVHKRNVNEIGDKLEANIAAGSWIRHATTRLRKARDKTDRRGARRDPPGHGSRWRPYQADGPRTRPATTHLGTAMDSDDEDTTDVVAMMRTAPWRNTQPGRSQARQGRPPPLNTPGVVLTESSRSLGTLEGEHAAADHAPGHEELQPEDTEMQANRAQLRLEQRARTVAAQLSHREVAYAVIGLQLALMQAAEGTCAEKGRPREESEEEIAVEEPEEAEEHDVNALMQRPERPAATTNAFWKPVGDEDKQRLQECLLDLLPEQTNPEPSFTLLAMIGATPRSCENATEEAGTTQVAMGELRAPLIRWLRTTPQSCLTRAIKTVLRIPELPHPNLQAMQEGARRLQQALGEQTTAGPVEALQGHWRDTSDVGIVEELLQLLAGANGVPEDYMAKAASLISALYAQADGGQAPGGDEGAAMQPPSRAGGRTVQAGPDPGGQIRSPVSWEAQYEDMRHDEHMALKAAVEDEEYEQAMVAEAEWEAQFDNTGPRGWRNDSTQN</sequence>
<evidence type="ECO:0000313" key="3">
    <source>
        <dbReference type="Proteomes" id="UP000649617"/>
    </source>
</evidence>
<keyword evidence="3" id="KW-1185">Reference proteome</keyword>
<evidence type="ECO:0000256" key="1">
    <source>
        <dbReference type="SAM" id="MobiDB-lite"/>
    </source>
</evidence>
<feature type="compositionally biased region" description="Basic and acidic residues" evidence="1">
    <location>
        <begin position="76"/>
        <end position="85"/>
    </location>
</feature>
<feature type="region of interest" description="Disordered" evidence="1">
    <location>
        <begin position="1422"/>
        <end position="1456"/>
    </location>
</feature>
<feature type="region of interest" description="Disordered" evidence="1">
    <location>
        <begin position="1043"/>
        <end position="1094"/>
    </location>
</feature>
<feature type="region of interest" description="Disordered" evidence="1">
    <location>
        <begin position="384"/>
        <end position="405"/>
    </location>
</feature>
<dbReference type="EMBL" id="CAJNIZ010011001">
    <property type="protein sequence ID" value="CAE7309778.1"/>
    <property type="molecule type" value="Genomic_DNA"/>
</dbReference>
<feature type="compositionally biased region" description="Acidic residues" evidence="1">
    <location>
        <begin position="1219"/>
        <end position="1234"/>
    </location>
</feature>
<feature type="region of interest" description="Disordered" evidence="1">
    <location>
        <begin position="1211"/>
        <end position="1237"/>
    </location>
</feature>
<feature type="region of interest" description="Disordered" evidence="1">
    <location>
        <begin position="1106"/>
        <end position="1133"/>
    </location>
</feature>